<reference evidence="1 2" key="1">
    <citation type="submission" date="2021-04" db="EMBL/GenBank/DDBJ databases">
        <authorList>
            <person name="Pira H."/>
            <person name="Risdian C."/>
            <person name="Wink J."/>
        </authorList>
    </citation>
    <scope>NUCLEOTIDE SEQUENCE [LARGE SCALE GENOMIC DNA]</scope>
    <source>
        <strain evidence="1 2">WH53</strain>
    </source>
</reference>
<gene>
    <name evidence="1" type="ORF">KCG35_14925</name>
</gene>
<accession>A0ABS5ZE64</accession>
<dbReference type="EMBL" id="JAGSOY010000036">
    <property type="protein sequence ID" value="MBU2712357.1"/>
    <property type="molecule type" value="Genomic_DNA"/>
</dbReference>
<dbReference type="RefSeq" id="WP_215820583.1">
    <property type="nucleotide sequence ID" value="NZ_JAGSOY010000036.1"/>
</dbReference>
<name>A0ABS5ZE64_9GAMM</name>
<organism evidence="1 2">
    <name type="scientific">Zooshikella harenae</name>
    <dbReference type="NCBI Taxonomy" id="2827238"/>
    <lineage>
        <taxon>Bacteria</taxon>
        <taxon>Pseudomonadati</taxon>
        <taxon>Pseudomonadota</taxon>
        <taxon>Gammaproteobacteria</taxon>
        <taxon>Oceanospirillales</taxon>
        <taxon>Zooshikellaceae</taxon>
        <taxon>Zooshikella</taxon>
    </lineage>
</organism>
<protein>
    <submittedName>
        <fullName evidence="1">YdbL family protein</fullName>
    </submittedName>
</protein>
<dbReference type="InterPro" id="IPR008309">
    <property type="entry name" value="YdbL"/>
</dbReference>
<dbReference type="PIRSF" id="PIRSF025560">
    <property type="entry name" value="UCP025560"/>
    <property type="match status" value="1"/>
</dbReference>
<dbReference type="Proteomes" id="UP000690515">
    <property type="component" value="Unassembled WGS sequence"/>
</dbReference>
<comment type="caution">
    <text evidence="1">The sequence shown here is derived from an EMBL/GenBank/DDBJ whole genome shotgun (WGS) entry which is preliminary data.</text>
</comment>
<evidence type="ECO:0000313" key="1">
    <source>
        <dbReference type="EMBL" id="MBU2712357.1"/>
    </source>
</evidence>
<keyword evidence="2" id="KW-1185">Reference proteome</keyword>
<proteinExistence type="predicted"/>
<sequence length="110" mass="12042">MKIVRGFRLLVLGLILCVPLTVLAMGLEDAKQQGLVGEQLNGYLGLVVNNAAAKKLITEINQKRKQKYEELAKQNGVPLSTISKLAGQKAIKKTPPGQYIQNTSGQWVKK</sequence>
<dbReference type="Pfam" id="PF07027">
    <property type="entry name" value="DUF1318"/>
    <property type="match status" value="1"/>
</dbReference>
<evidence type="ECO:0000313" key="2">
    <source>
        <dbReference type="Proteomes" id="UP000690515"/>
    </source>
</evidence>